<gene>
    <name evidence="2" type="ORF">QJS10_CPB20g00064</name>
</gene>
<feature type="region of interest" description="Disordered" evidence="1">
    <location>
        <begin position="99"/>
        <end position="336"/>
    </location>
</feature>
<dbReference type="AlphaFoldDB" id="A0AAV9CA90"/>
<proteinExistence type="predicted"/>
<evidence type="ECO:0000313" key="2">
    <source>
        <dbReference type="EMBL" id="KAK1285187.1"/>
    </source>
</evidence>
<keyword evidence="3" id="KW-1185">Reference proteome</keyword>
<protein>
    <submittedName>
        <fullName evidence="2">Uncharacterized protein</fullName>
    </submittedName>
</protein>
<dbReference type="PANTHER" id="PTHR31949">
    <property type="entry name" value="GASTRIC MUCIN-LIKE PROTEIN"/>
    <property type="match status" value="1"/>
</dbReference>
<organism evidence="2 3">
    <name type="scientific">Acorus calamus</name>
    <name type="common">Sweet flag</name>
    <dbReference type="NCBI Taxonomy" id="4465"/>
    <lineage>
        <taxon>Eukaryota</taxon>
        <taxon>Viridiplantae</taxon>
        <taxon>Streptophyta</taxon>
        <taxon>Embryophyta</taxon>
        <taxon>Tracheophyta</taxon>
        <taxon>Spermatophyta</taxon>
        <taxon>Magnoliopsida</taxon>
        <taxon>Liliopsida</taxon>
        <taxon>Acoraceae</taxon>
        <taxon>Acorus</taxon>
    </lineage>
</organism>
<feature type="compositionally biased region" description="Low complexity" evidence="1">
    <location>
        <begin position="306"/>
        <end position="317"/>
    </location>
</feature>
<dbReference type="PANTHER" id="PTHR31949:SF2">
    <property type="entry name" value="OS05G0480600 PROTEIN"/>
    <property type="match status" value="1"/>
</dbReference>
<dbReference type="GO" id="GO:0055028">
    <property type="term" value="C:cortical microtubule"/>
    <property type="evidence" value="ECO:0007669"/>
    <property type="project" value="TreeGrafter"/>
</dbReference>
<feature type="region of interest" description="Disordered" evidence="1">
    <location>
        <begin position="1"/>
        <end position="21"/>
    </location>
</feature>
<feature type="compositionally biased region" description="Low complexity" evidence="1">
    <location>
        <begin position="179"/>
        <end position="191"/>
    </location>
</feature>
<feature type="compositionally biased region" description="Polar residues" evidence="1">
    <location>
        <begin position="114"/>
        <end position="129"/>
    </location>
</feature>
<comment type="caution">
    <text evidence="2">The sequence shown here is derived from an EMBL/GenBank/DDBJ whole genome shotgun (WGS) entry which is preliminary data.</text>
</comment>
<evidence type="ECO:0000313" key="3">
    <source>
        <dbReference type="Proteomes" id="UP001180020"/>
    </source>
</evidence>
<feature type="compositionally biased region" description="Polar residues" evidence="1">
    <location>
        <begin position="150"/>
        <end position="178"/>
    </location>
</feature>
<feature type="region of interest" description="Disordered" evidence="1">
    <location>
        <begin position="370"/>
        <end position="403"/>
    </location>
</feature>
<dbReference type="GO" id="GO:0043622">
    <property type="term" value="P:cortical microtubule organization"/>
    <property type="evidence" value="ECO:0007669"/>
    <property type="project" value="TreeGrafter"/>
</dbReference>
<dbReference type="EMBL" id="JAUJYO010000020">
    <property type="protein sequence ID" value="KAK1285187.1"/>
    <property type="molecule type" value="Genomic_DNA"/>
</dbReference>
<evidence type="ECO:0000256" key="1">
    <source>
        <dbReference type="SAM" id="MobiDB-lite"/>
    </source>
</evidence>
<feature type="compositionally biased region" description="Polar residues" evidence="1">
    <location>
        <begin position="370"/>
        <end position="386"/>
    </location>
</feature>
<dbReference type="Proteomes" id="UP001180020">
    <property type="component" value="Unassembled WGS sequence"/>
</dbReference>
<accession>A0AAV9CA90</accession>
<reference evidence="2" key="2">
    <citation type="submission" date="2023-06" db="EMBL/GenBank/DDBJ databases">
        <authorList>
            <person name="Ma L."/>
            <person name="Liu K.-W."/>
            <person name="Li Z."/>
            <person name="Hsiao Y.-Y."/>
            <person name="Qi Y."/>
            <person name="Fu T."/>
            <person name="Tang G."/>
            <person name="Zhang D."/>
            <person name="Sun W.-H."/>
            <person name="Liu D.-K."/>
            <person name="Li Y."/>
            <person name="Chen G.-Z."/>
            <person name="Liu X.-D."/>
            <person name="Liao X.-Y."/>
            <person name="Jiang Y.-T."/>
            <person name="Yu X."/>
            <person name="Hao Y."/>
            <person name="Huang J."/>
            <person name="Zhao X.-W."/>
            <person name="Ke S."/>
            <person name="Chen Y.-Y."/>
            <person name="Wu W.-L."/>
            <person name="Hsu J.-L."/>
            <person name="Lin Y.-F."/>
            <person name="Huang M.-D."/>
            <person name="Li C.-Y."/>
            <person name="Huang L."/>
            <person name="Wang Z.-W."/>
            <person name="Zhao X."/>
            <person name="Zhong W.-Y."/>
            <person name="Peng D.-H."/>
            <person name="Ahmad S."/>
            <person name="Lan S."/>
            <person name="Zhang J.-S."/>
            <person name="Tsai W.-C."/>
            <person name="Van De Peer Y."/>
            <person name="Liu Z.-J."/>
        </authorList>
    </citation>
    <scope>NUCLEOTIDE SEQUENCE</scope>
    <source>
        <strain evidence="2">CP</strain>
        <tissue evidence="2">Leaves</tissue>
    </source>
</reference>
<feature type="compositionally biased region" description="Low complexity" evidence="1">
    <location>
        <begin position="201"/>
        <end position="235"/>
    </location>
</feature>
<reference evidence="2" key="1">
    <citation type="journal article" date="2023" name="Nat. Commun.">
        <title>Diploid and tetraploid genomes of Acorus and the evolution of monocots.</title>
        <authorList>
            <person name="Ma L."/>
            <person name="Liu K.W."/>
            <person name="Li Z."/>
            <person name="Hsiao Y.Y."/>
            <person name="Qi Y."/>
            <person name="Fu T."/>
            <person name="Tang G.D."/>
            <person name="Zhang D."/>
            <person name="Sun W.H."/>
            <person name="Liu D.K."/>
            <person name="Li Y."/>
            <person name="Chen G.Z."/>
            <person name="Liu X.D."/>
            <person name="Liao X.Y."/>
            <person name="Jiang Y.T."/>
            <person name="Yu X."/>
            <person name="Hao Y."/>
            <person name="Huang J."/>
            <person name="Zhao X.W."/>
            <person name="Ke S."/>
            <person name="Chen Y.Y."/>
            <person name="Wu W.L."/>
            <person name="Hsu J.L."/>
            <person name="Lin Y.F."/>
            <person name="Huang M.D."/>
            <person name="Li C.Y."/>
            <person name="Huang L."/>
            <person name="Wang Z.W."/>
            <person name="Zhao X."/>
            <person name="Zhong W.Y."/>
            <person name="Peng D.H."/>
            <person name="Ahmad S."/>
            <person name="Lan S."/>
            <person name="Zhang J.S."/>
            <person name="Tsai W.C."/>
            <person name="Van de Peer Y."/>
            <person name="Liu Z.J."/>
        </authorList>
    </citation>
    <scope>NUCLEOTIDE SEQUENCE</scope>
    <source>
        <strain evidence="2">CP</strain>
    </source>
</reference>
<sequence>MNRIGRESIAGPGRRGPPVTGRRRVMAVEEVEAVDLDLFMRSRKVVPVDSADESDGLNLLMKPGKTSIGSVKLSRGGADDLLSAEMGKHDYDWLLSPPGTPLAGENNPRLFLTTPRSSSMAAKPTSISKASKFPLPQSETGHSPRPLRSSPVTRTSISNHYSTSSNKTSALNMSTASLTSFRPSTPGRTRPTAPPSPRPSPTATTPRASTPTRPRPSTATASRPSTPTTRPQTPSVPGPQHQLGGTPTTNGPIPARGSSPGPRARQPPQPIMLPDLPLESPPNIRTKLPDRPASVGRTRPGAAVTPRSSSISRPSSPATRGRFPENDMTVRRASKPASVAAESAGFGRTISKKSMDMALKHMDIRNSMGSIRGTSLFPQSVRSSASRGAKPARTISENGSCATSGNGGATVVDKHVIGYMSPIRMFDPDIYGSSRYEAMLLEEDSKNTNWLHGPEERFDQSLVFDHRFELLPEPFELL</sequence>
<name>A0AAV9CA90_ACOCL</name>